<reference evidence="2" key="1">
    <citation type="journal article" date="2019" name="Int. J. Syst. Evol. Microbiol.">
        <title>The Global Catalogue of Microorganisms (GCM) 10K type strain sequencing project: providing services to taxonomists for standard genome sequencing and annotation.</title>
        <authorList>
            <consortium name="The Broad Institute Genomics Platform"/>
            <consortium name="The Broad Institute Genome Sequencing Center for Infectious Disease"/>
            <person name="Wu L."/>
            <person name="Ma J."/>
        </authorList>
    </citation>
    <scope>NUCLEOTIDE SEQUENCE [LARGE SCALE GENOMIC DNA]</scope>
    <source>
        <strain evidence="2">JCM 15933</strain>
    </source>
</reference>
<protein>
    <submittedName>
        <fullName evidence="1">Uncharacterized protein</fullName>
    </submittedName>
</protein>
<keyword evidence="2" id="KW-1185">Reference proteome</keyword>
<dbReference type="EMBL" id="BAAAQD010000001">
    <property type="protein sequence ID" value="GAA1501798.1"/>
    <property type="molecule type" value="Genomic_DNA"/>
</dbReference>
<comment type="caution">
    <text evidence="1">The sequence shown here is derived from an EMBL/GenBank/DDBJ whole genome shotgun (WGS) entry which is preliminary data.</text>
</comment>
<evidence type="ECO:0000313" key="2">
    <source>
        <dbReference type="Proteomes" id="UP001501470"/>
    </source>
</evidence>
<dbReference type="RefSeq" id="WP_344500345.1">
    <property type="nucleotide sequence ID" value="NZ_BAAAQD010000001.1"/>
</dbReference>
<dbReference type="Proteomes" id="UP001501470">
    <property type="component" value="Unassembled WGS sequence"/>
</dbReference>
<accession>A0ABP4KJ77</accession>
<proteinExistence type="predicted"/>
<evidence type="ECO:0000313" key="1">
    <source>
        <dbReference type="EMBL" id="GAA1501798.1"/>
    </source>
</evidence>
<organism evidence="1 2">
    <name type="scientific">Dactylosporangium maewongense</name>
    <dbReference type="NCBI Taxonomy" id="634393"/>
    <lineage>
        <taxon>Bacteria</taxon>
        <taxon>Bacillati</taxon>
        <taxon>Actinomycetota</taxon>
        <taxon>Actinomycetes</taxon>
        <taxon>Micromonosporales</taxon>
        <taxon>Micromonosporaceae</taxon>
        <taxon>Dactylosporangium</taxon>
    </lineage>
</organism>
<sequence length="243" mass="26398">MLDGAIEAYLSHPELMIGVHPEPETLKLESGAAAVASSTQILLRVRAQIAPVRVAFWSQVGIKAGTLVVDAVLEFPTTFVHVFDTDKTVFYSRRIGGPGRHRVCVFVDDPGAASRVHLAIDASPRVGTSGAAAGIGSVRLSDGDDAGSELEFWLAEYDRPLQRLSRAIACVARRAAVDRGLFTYDIRQLVEWVRWLTPSLSLEEAQAMGILLRDGIRDFEKPVTAFQIDALAGNVMDRISADL</sequence>
<gene>
    <name evidence="1" type="ORF">GCM10009827_012260</name>
</gene>
<name>A0ABP4KJ77_9ACTN</name>